<dbReference type="OrthoDB" id="61437at2759"/>
<accession>L1IUM2</accession>
<evidence type="ECO:0000313" key="3">
    <source>
        <dbReference type="EMBL" id="EKX39961.1"/>
    </source>
</evidence>
<feature type="region of interest" description="Disordered" evidence="1">
    <location>
        <begin position="34"/>
        <end position="58"/>
    </location>
</feature>
<dbReference type="HOGENOM" id="CLU_017215_0_0_1"/>
<dbReference type="AlphaFoldDB" id="L1IUM2"/>
<reference evidence="4" key="3">
    <citation type="submission" date="2016-03" db="UniProtKB">
        <authorList>
            <consortium name="EnsemblProtists"/>
        </authorList>
    </citation>
    <scope>IDENTIFICATION</scope>
</reference>
<feature type="transmembrane region" description="Helical" evidence="2">
    <location>
        <begin position="548"/>
        <end position="570"/>
    </location>
</feature>
<gene>
    <name evidence="3" type="ORF">GUITHDRAFT_113953</name>
</gene>
<feature type="transmembrane region" description="Helical" evidence="2">
    <location>
        <begin position="474"/>
        <end position="497"/>
    </location>
</feature>
<proteinExistence type="predicted"/>
<keyword evidence="2" id="KW-0472">Membrane</keyword>
<reference evidence="5" key="2">
    <citation type="submission" date="2012-11" db="EMBL/GenBank/DDBJ databases">
        <authorList>
            <person name="Kuo A."/>
            <person name="Curtis B.A."/>
            <person name="Tanifuji G."/>
            <person name="Burki F."/>
            <person name="Gruber A."/>
            <person name="Irimia M."/>
            <person name="Maruyama S."/>
            <person name="Arias M.C."/>
            <person name="Ball S.G."/>
            <person name="Gile G.H."/>
            <person name="Hirakawa Y."/>
            <person name="Hopkins J.F."/>
            <person name="Rensing S.A."/>
            <person name="Schmutz J."/>
            <person name="Symeonidi A."/>
            <person name="Elias M."/>
            <person name="Eveleigh R.J."/>
            <person name="Herman E.K."/>
            <person name="Klute M.J."/>
            <person name="Nakayama T."/>
            <person name="Obornik M."/>
            <person name="Reyes-Prieto A."/>
            <person name="Armbrust E.V."/>
            <person name="Aves S.J."/>
            <person name="Beiko R.G."/>
            <person name="Coutinho P."/>
            <person name="Dacks J.B."/>
            <person name="Durnford D.G."/>
            <person name="Fast N.M."/>
            <person name="Green B.R."/>
            <person name="Grisdale C."/>
            <person name="Hempe F."/>
            <person name="Henrissat B."/>
            <person name="Hoppner M.P."/>
            <person name="Ishida K.-I."/>
            <person name="Kim E."/>
            <person name="Koreny L."/>
            <person name="Kroth P.G."/>
            <person name="Liu Y."/>
            <person name="Malik S.-B."/>
            <person name="Maier U.G."/>
            <person name="McRose D."/>
            <person name="Mock T."/>
            <person name="Neilson J.A."/>
            <person name="Onodera N.T."/>
            <person name="Poole A.M."/>
            <person name="Pritham E.J."/>
            <person name="Richards T.A."/>
            <person name="Rocap G."/>
            <person name="Roy S.W."/>
            <person name="Sarai C."/>
            <person name="Schaack S."/>
            <person name="Shirato S."/>
            <person name="Slamovits C.H."/>
            <person name="Spencer D.F."/>
            <person name="Suzuki S."/>
            <person name="Worden A.Z."/>
            <person name="Zauner S."/>
            <person name="Barry K."/>
            <person name="Bell C."/>
            <person name="Bharti A.K."/>
            <person name="Crow J.A."/>
            <person name="Grimwood J."/>
            <person name="Kramer R."/>
            <person name="Lindquist E."/>
            <person name="Lucas S."/>
            <person name="Salamov A."/>
            <person name="McFadden G.I."/>
            <person name="Lane C.E."/>
            <person name="Keeling P.J."/>
            <person name="Gray M.W."/>
            <person name="Grigoriev I.V."/>
            <person name="Archibald J.M."/>
        </authorList>
    </citation>
    <scope>NUCLEOTIDE SEQUENCE</scope>
    <source>
        <strain evidence="5">CCMP2712</strain>
    </source>
</reference>
<evidence type="ECO:0000313" key="5">
    <source>
        <dbReference type="Proteomes" id="UP000011087"/>
    </source>
</evidence>
<evidence type="ECO:0000313" key="4">
    <source>
        <dbReference type="EnsemblProtists" id="EKX39961"/>
    </source>
</evidence>
<dbReference type="EMBL" id="JH993035">
    <property type="protein sequence ID" value="EKX39961.1"/>
    <property type="molecule type" value="Genomic_DNA"/>
</dbReference>
<dbReference type="RefSeq" id="XP_005826941.1">
    <property type="nucleotide sequence ID" value="XM_005826884.1"/>
</dbReference>
<keyword evidence="2" id="KW-0812">Transmembrane</keyword>
<dbReference type="KEGG" id="gtt:GUITHDRAFT_113953"/>
<protein>
    <recommendedName>
        <fullName evidence="6">SAM domain-containing protein</fullName>
    </recommendedName>
</protein>
<feature type="region of interest" description="Disordered" evidence="1">
    <location>
        <begin position="656"/>
        <end position="676"/>
    </location>
</feature>
<reference evidence="3 5" key="1">
    <citation type="journal article" date="2012" name="Nature">
        <title>Algal genomes reveal evolutionary mosaicism and the fate of nucleomorphs.</title>
        <authorList>
            <consortium name="DOE Joint Genome Institute"/>
            <person name="Curtis B.A."/>
            <person name="Tanifuji G."/>
            <person name="Burki F."/>
            <person name="Gruber A."/>
            <person name="Irimia M."/>
            <person name="Maruyama S."/>
            <person name="Arias M.C."/>
            <person name="Ball S.G."/>
            <person name="Gile G.H."/>
            <person name="Hirakawa Y."/>
            <person name="Hopkins J.F."/>
            <person name="Kuo A."/>
            <person name="Rensing S.A."/>
            <person name="Schmutz J."/>
            <person name="Symeonidi A."/>
            <person name="Elias M."/>
            <person name="Eveleigh R.J."/>
            <person name="Herman E.K."/>
            <person name="Klute M.J."/>
            <person name="Nakayama T."/>
            <person name="Obornik M."/>
            <person name="Reyes-Prieto A."/>
            <person name="Armbrust E.V."/>
            <person name="Aves S.J."/>
            <person name="Beiko R.G."/>
            <person name="Coutinho P."/>
            <person name="Dacks J.B."/>
            <person name="Durnford D.G."/>
            <person name="Fast N.M."/>
            <person name="Green B.R."/>
            <person name="Grisdale C.J."/>
            <person name="Hempel F."/>
            <person name="Henrissat B."/>
            <person name="Hoppner M.P."/>
            <person name="Ishida K."/>
            <person name="Kim E."/>
            <person name="Koreny L."/>
            <person name="Kroth P.G."/>
            <person name="Liu Y."/>
            <person name="Malik S.B."/>
            <person name="Maier U.G."/>
            <person name="McRose D."/>
            <person name="Mock T."/>
            <person name="Neilson J.A."/>
            <person name="Onodera N.T."/>
            <person name="Poole A.M."/>
            <person name="Pritham E.J."/>
            <person name="Richards T.A."/>
            <person name="Rocap G."/>
            <person name="Roy S.W."/>
            <person name="Sarai C."/>
            <person name="Schaack S."/>
            <person name="Shirato S."/>
            <person name="Slamovits C.H."/>
            <person name="Spencer D.F."/>
            <person name="Suzuki S."/>
            <person name="Worden A.Z."/>
            <person name="Zauner S."/>
            <person name="Barry K."/>
            <person name="Bell C."/>
            <person name="Bharti A.K."/>
            <person name="Crow J.A."/>
            <person name="Grimwood J."/>
            <person name="Kramer R."/>
            <person name="Lindquist E."/>
            <person name="Lucas S."/>
            <person name="Salamov A."/>
            <person name="McFadden G.I."/>
            <person name="Lane C.E."/>
            <person name="Keeling P.J."/>
            <person name="Gray M.W."/>
            <person name="Grigoriev I.V."/>
            <person name="Archibald J.M."/>
        </authorList>
    </citation>
    <scope>NUCLEOTIDE SEQUENCE</scope>
    <source>
        <strain evidence="3 5">CCMP2712</strain>
    </source>
</reference>
<evidence type="ECO:0008006" key="6">
    <source>
        <dbReference type="Google" id="ProtNLM"/>
    </source>
</evidence>
<feature type="transmembrane region" description="Helical" evidence="2">
    <location>
        <begin position="577"/>
        <end position="596"/>
    </location>
</feature>
<keyword evidence="2" id="KW-1133">Transmembrane helix</keyword>
<evidence type="ECO:0000256" key="2">
    <source>
        <dbReference type="SAM" id="Phobius"/>
    </source>
</evidence>
<organism evidence="3">
    <name type="scientific">Guillardia theta (strain CCMP2712)</name>
    <name type="common">Cryptophyte</name>
    <dbReference type="NCBI Taxonomy" id="905079"/>
    <lineage>
        <taxon>Eukaryota</taxon>
        <taxon>Cryptophyceae</taxon>
        <taxon>Pyrenomonadales</taxon>
        <taxon>Geminigeraceae</taxon>
        <taxon>Guillardia</taxon>
    </lineage>
</organism>
<sequence length="1031" mass="118001">MDRVHEDVSGFGVEQGNIPALCLPLSQRVQHPNIQTTSSSVQTTSLTPPSPTIQTGKPRPLRSLRAELFHFFLSYRVSTEEELVEGLYDEITRVSNDKKPLPFGAKGTWPRCVKKPTAQAESGVKGFLDKRCLENGKDWEAGLVLGLAHSLLFVPVLSFYVETDETTGAKRFKGSLGELLSLAEEDRIDNVLLEYIIAIEWCRKEGTHLQSIFPILLGPRGDDGTFSEFSWSGIRMLPERPSVLTNERAAAILSMLDVDEKQIQSMKQRTIKQTVEMILKHQACKPSEMKPDEQFLDYCAGKILDVVIRDLERLLLDPNEFAFKTPGGLEVLQWLEECGLLGLSHMLVKHHVDSLYKAANLTDNDVHEMFASEREGQDLFSCRKGQEVALRMAIAELKGQKRSNRYSQRLLDFKDSTTAIGTAVWTTNAIEIVISKWQGQVMCAVLAVVCLVPLTELKMDSLTTWQSKDFGVILWFKVIYYLPLWASTSITLFKTVFEARYVRPHKACATLKKQIFRINFMFLIGVAAEIAQILAGKHQPGWTVADTLSVNGTAFELLMFIPASTFVYLVFEYREEFWIPSWLLVAFVLSVTYSYLWREYPLYFLMTLFTSIFTFGLFVYFAVIRVTTIRVARKKLGLNVQQYRKVWENCLQATSLSGGADHSSERDEEKSVSDRRSTFRMLHSSSRLHPIAIVDQQVTRGPLQQLWEVTSKVEEELVRQFHHCRSRVHPWKRFWQLRNKGFGRFKAAEGSQSSGKIRQVSSNLDQLYEQASTINSAVHDLLSDLLAPLQVRHGSSQLTVGKYPMLIYGPVKQPQRAIEKCVRSYRRDVGCLTDLVRCTIVAETVEQLLQVLNLIRERSLVGIEPANPADETIMSVMGEERTSSWDSEPLSTTRGSFHRRVVSHVQSYVNGFLTNRDRWAGDEERQKLVRTESSTTKKEKFFRITHVKNRFHSSSKVFNPMTGYRDLSLHLEVGWTFNRNSVVFLPVEEWEQGTVERYIIEVQIHLRGFYDIMTKAGFHEFYCEWRDMMSR</sequence>
<dbReference type="EnsemblProtists" id="EKX39961">
    <property type="protein sequence ID" value="EKX39961"/>
    <property type="gene ID" value="GUITHDRAFT_113953"/>
</dbReference>
<evidence type="ECO:0000256" key="1">
    <source>
        <dbReference type="SAM" id="MobiDB-lite"/>
    </source>
</evidence>
<feature type="transmembrane region" description="Helical" evidence="2">
    <location>
        <begin position="602"/>
        <end position="624"/>
    </location>
</feature>
<keyword evidence="5" id="KW-1185">Reference proteome</keyword>
<name>L1IUM2_GUITC</name>
<feature type="compositionally biased region" description="Low complexity" evidence="1">
    <location>
        <begin position="35"/>
        <end position="55"/>
    </location>
</feature>
<dbReference type="InterPro" id="IPR035897">
    <property type="entry name" value="Toll_tir_struct_dom_sf"/>
</dbReference>
<dbReference type="Gene3D" id="3.40.50.10140">
    <property type="entry name" value="Toll/interleukin-1 receptor homology (TIR) domain"/>
    <property type="match status" value="1"/>
</dbReference>
<feature type="transmembrane region" description="Helical" evidence="2">
    <location>
        <begin position="518"/>
        <end position="536"/>
    </location>
</feature>
<dbReference type="Proteomes" id="UP000011087">
    <property type="component" value="Unassembled WGS sequence"/>
</dbReference>
<dbReference type="PaxDb" id="55529-EKX39961"/>
<dbReference type="GeneID" id="17296724"/>
<feature type="compositionally biased region" description="Basic and acidic residues" evidence="1">
    <location>
        <begin position="662"/>
        <end position="676"/>
    </location>
</feature>